<feature type="compositionally biased region" description="Basic and acidic residues" evidence="6">
    <location>
        <begin position="802"/>
        <end position="811"/>
    </location>
</feature>
<dbReference type="CDD" id="cd12148">
    <property type="entry name" value="fungal_TF_MHR"/>
    <property type="match status" value="1"/>
</dbReference>
<dbReference type="SUPFAM" id="SSF57701">
    <property type="entry name" value="Zn2/Cys6 DNA-binding domain"/>
    <property type="match status" value="1"/>
</dbReference>
<dbReference type="STRING" id="945553.A0A0D2LH89"/>
<evidence type="ECO:0000313" key="8">
    <source>
        <dbReference type="EMBL" id="KJA26997.1"/>
    </source>
</evidence>
<evidence type="ECO:0000256" key="5">
    <source>
        <dbReference type="ARBA" id="ARBA00023242"/>
    </source>
</evidence>
<organism evidence="8 9">
    <name type="scientific">Hypholoma sublateritium (strain FD-334 SS-4)</name>
    <dbReference type="NCBI Taxonomy" id="945553"/>
    <lineage>
        <taxon>Eukaryota</taxon>
        <taxon>Fungi</taxon>
        <taxon>Dikarya</taxon>
        <taxon>Basidiomycota</taxon>
        <taxon>Agaricomycotina</taxon>
        <taxon>Agaricomycetes</taxon>
        <taxon>Agaricomycetidae</taxon>
        <taxon>Agaricales</taxon>
        <taxon>Agaricineae</taxon>
        <taxon>Strophariaceae</taxon>
        <taxon>Hypholoma</taxon>
    </lineage>
</organism>
<dbReference type="GO" id="GO:0008270">
    <property type="term" value="F:zinc ion binding"/>
    <property type="evidence" value="ECO:0007669"/>
    <property type="project" value="InterPro"/>
</dbReference>
<feature type="region of interest" description="Disordered" evidence="6">
    <location>
        <begin position="895"/>
        <end position="924"/>
    </location>
</feature>
<keyword evidence="3" id="KW-0238">DNA-binding</keyword>
<feature type="region of interest" description="Disordered" evidence="6">
    <location>
        <begin position="1"/>
        <end position="107"/>
    </location>
</feature>
<accession>A0A0D2LH89</accession>
<evidence type="ECO:0000256" key="3">
    <source>
        <dbReference type="ARBA" id="ARBA00023125"/>
    </source>
</evidence>
<name>A0A0D2LH89_HYPSF</name>
<dbReference type="SMART" id="SM00906">
    <property type="entry name" value="Fungal_trans"/>
    <property type="match status" value="1"/>
</dbReference>
<dbReference type="InterPro" id="IPR036864">
    <property type="entry name" value="Zn2-C6_fun-type_DNA-bd_sf"/>
</dbReference>
<feature type="region of interest" description="Disordered" evidence="6">
    <location>
        <begin position="134"/>
        <end position="211"/>
    </location>
</feature>
<dbReference type="GO" id="GO:0000981">
    <property type="term" value="F:DNA-binding transcription factor activity, RNA polymerase II-specific"/>
    <property type="evidence" value="ECO:0007669"/>
    <property type="project" value="InterPro"/>
</dbReference>
<dbReference type="OrthoDB" id="4161332at2759"/>
<feature type="compositionally biased region" description="Polar residues" evidence="6">
    <location>
        <begin position="188"/>
        <end position="202"/>
    </location>
</feature>
<evidence type="ECO:0000259" key="7">
    <source>
        <dbReference type="PROSITE" id="PS50048"/>
    </source>
</evidence>
<feature type="domain" description="Zn(2)-C6 fungal-type" evidence="7">
    <location>
        <begin position="214"/>
        <end position="248"/>
    </location>
</feature>
<dbReference type="Pfam" id="PF00172">
    <property type="entry name" value="Zn_clus"/>
    <property type="match status" value="1"/>
</dbReference>
<dbReference type="InterPro" id="IPR050797">
    <property type="entry name" value="Carb_Metab_Trans_Reg"/>
</dbReference>
<dbReference type="Proteomes" id="UP000054270">
    <property type="component" value="Unassembled WGS sequence"/>
</dbReference>
<feature type="compositionally biased region" description="Basic and acidic residues" evidence="6">
    <location>
        <begin position="165"/>
        <end position="177"/>
    </location>
</feature>
<dbReference type="CDD" id="cd00067">
    <property type="entry name" value="GAL4"/>
    <property type="match status" value="1"/>
</dbReference>
<dbReference type="GO" id="GO:0003677">
    <property type="term" value="F:DNA binding"/>
    <property type="evidence" value="ECO:0007669"/>
    <property type="project" value="UniProtKB-KW"/>
</dbReference>
<keyword evidence="9" id="KW-1185">Reference proteome</keyword>
<evidence type="ECO:0000313" key="9">
    <source>
        <dbReference type="Proteomes" id="UP000054270"/>
    </source>
</evidence>
<evidence type="ECO:0000256" key="6">
    <source>
        <dbReference type="SAM" id="MobiDB-lite"/>
    </source>
</evidence>
<dbReference type="SMART" id="SM00066">
    <property type="entry name" value="GAL4"/>
    <property type="match status" value="1"/>
</dbReference>
<dbReference type="PANTHER" id="PTHR31668">
    <property type="entry name" value="GLUCOSE TRANSPORT TRANSCRIPTION REGULATOR RGT1-RELATED-RELATED"/>
    <property type="match status" value="1"/>
</dbReference>
<sequence length="924" mass="101975">MTTPPADPQQPPVPPQPLPSTPTTTDKPATTRKPRQRKRAAEDKQHLTETQQTQPYSPRGPVFQPYPGQPYIMNPPYPVNGSPYPQHPQHPQQQMQGAAPAMGAPPQYAYPMHPNPYSHGYSPYPQYAQPMLMYPQPRHSIPPETQHHEHAVSVSAPAGKRKRKSEQGRKGQDRASDDETGASGSDAPRQTLSQKQAANQSALDLKKRTKTQRACDSCRSRKIRCDVIADSEPALCQHCKQYGFECTFFLPITETRFKKKKLEEEAAEKEKAAASDSSKAGPSHHDSHAKRDIGVFGPTSPAHLLHSQASINSRIYETYDQRYQHTFEVSKSGDGLIQVQKPAFDDQHIVHPKQLDLHIERDVIENLVNAYFADIAPILPIVTEAEFLATPNPAPVLVYSMCLVAAARREVPQKVFDSIRYAVNTTIKAEDVLSTASIVNVQALLILCMTGDCHSQYVPNALSALWIRLGSAIRMAQDLGLHRAESVKQNIDLRRRLWGACLICDRWTSIAYGHPYMIDVQDCDARLPSSGDPTDLYMDELVRLSIILGRVQKTIYSPSGLTFVKDEQLYELLTDMQSWKDGLPEHLKFKGPDTSREGGLLHLLYSCVSMMFWRVFMRISYTCPAQLKFGLTVEQWTALVRMTSESIDWLDANERVYDVWLLVAYAATSCALVQYHTCIRRKDEEAQASLRKLRDCVRRWEGSISPDHMSARRKTAEIIALLYEATQDPQPLEAPALNPTGGVTVKPPVMLDYKKDPTRPGGGVFVAAAGKKGEFHDVPVGTIISGSSEDGGGEGSAASDSEAGHNAEHSHGMPLVNFTVLTGGNGARGGTMNVNPAMNVQQGQATGNVQVMNTLDGAQGGAGLAELANADGFLEGIPGGMFDWGQWDTFFSRLGGGTGMGFQQPPQFQQQQQQQAQQQPPTGR</sequence>
<dbReference type="OMA" id="DCIRRWE"/>
<dbReference type="Pfam" id="PF04082">
    <property type="entry name" value="Fungal_trans"/>
    <property type="match status" value="1"/>
</dbReference>
<dbReference type="InterPro" id="IPR001138">
    <property type="entry name" value="Zn2Cys6_DnaBD"/>
</dbReference>
<dbReference type="PROSITE" id="PS00463">
    <property type="entry name" value="ZN2_CY6_FUNGAL_1"/>
    <property type="match status" value="1"/>
</dbReference>
<keyword evidence="5" id="KW-0539">Nucleus</keyword>
<dbReference type="GO" id="GO:0006351">
    <property type="term" value="P:DNA-templated transcription"/>
    <property type="evidence" value="ECO:0007669"/>
    <property type="project" value="InterPro"/>
</dbReference>
<gene>
    <name evidence="8" type="ORF">HYPSUDRAFT_35513</name>
</gene>
<feature type="compositionally biased region" description="Low complexity" evidence="6">
    <location>
        <begin position="83"/>
        <end position="107"/>
    </location>
</feature>
<keyword evidence="1" id="KW-0479">Metal-binding</keyword>
<keyword evidence="2" id="KW-0805">Transcription regulation</keyword>
<feature type="compositionally biased region" description="Low complexity" evidence="6">
    <location>
        <begin position="902"/>
        <end position="924"/>
    </location>
</feature>
<dbReference type="Gene3D" id="4.10.240.10">
    <property type="entry name" value="Zn(2)-C6 fungal-type DNA-binding domain"/>
    <property type="match status" value="1"/>
</dbReference>
<dbReference type="EMBL" id="KN817525">
    <property type="protein sequence ID" value="KJA26997.1"/>
    <property type="molecule type" value="Genomic_DNA"/>
</dbReference>
<dbReference type="PANTHER" id="PTHR31668:SF26">
    <property type="entry name" value="GLUCOSE TRANSPORT TRANSCRIPTION REGULATOR RGT1-RELATED"/>
    <property type="match status" value="1"/>
</dbReference>
<evidence type="ECO:0000256" key="4">
    <source>
        <dbReference type="ARBA" id="ARBA00023163"/>
    </source>
</evidence>
<evidence type="ECO:0000256" key="2">
    <source>
        <dbReference type="ARBA" id="ARBA00023015"/>
    </source>
</evidence>
<evidence type="ECO:0000256" key="1">
    <source>
        <dbReference type="ARBA" id="ARBA00022723"/>
    </source>
</evidence>
<reference evidence="9" key="1">
    <citation type="submission" date="2014-04" db="EMBL/GenBank/DDBJ databases">
        <title>Evolutionary Origins and Diversification of the Mycorrhizal Mutualists.</title>
        <authorList>
            <consortium name="DOE Joint Genome Institute"/>
            <consortium name="Mycorrhizal Genomics Consortium"/>
            <person name="Kohler A."/>
            <person name="Kuo A."/>
            <person name="Nagy L.G."/>
            <person name="Floudas D."/>
            <person name="Copeland A."/>
            <person name="Barry K.W."/>
            <person name="Cichocki N."/>
            <person name="Veneault-Fourrey C."/>
            <person name="LaButti K."/>
            <person name="Lindquist E.A."/>
            <person name="Lipzen A."/>
            <person name="Lundell T."/>
            <person name="Morin E."/>
            <person name="Murat C."/>
            <person name="Riley R."/>
            <person name="Ohm R."/>
            <person name="Sun H."/>
            <person name="Tunlid A."/>
            <person name="Henrissat B."/>
            <person name="Grigoriev I.V."/>
            <person name="Hibbett D.S."/>
            <person name="Martin F."/>
        </authorList>
    </citation>
    <scope>NUCLEOTIDE SEQUENCE [LARGE SCALE GENOMIC DNA]</scope>
    <source>
        <strain evidence="9">FD-334 SS-4</strain>
    </source>
</reference>
<dbReference type="AlphaFoldDB" id="A0A0D2LH89"/>
<feature type="region of interest" description="Disordered" evidence="6">
    <location>
        <begin position="268"/>
        <end position="293"/>
    </location>
</feature>
<protein>
    <recommendedName>
        <fullName evidence="7">Zn(2)-C6 fungal-type domain-containing protein</fullName>
    </recommendedName>
</protein>
<dbReference type="InterPro" id="IPR007219">
    <property type="entry name" value="XnlR_reg_dom"/>
</dbReference>
<keyword evidence="4" id="KW-0804">Transcription</keyword>
<feature type="compositionally biased region" description="Pro residues" evidence="6">
    <location>
        <begin position="1"/>
        <end position="20"/>
    </location>
</feature>
<dbReference type="PROSITE" id="PS50048">
    <property type="entry name" value="ZN2_CY6_FUNGAL_2"/>
    <property type="match status" value="1"/>
</dbReference>
<feature type="region of interest" description="Disordered" evidence="6">
    <location>
        <begin position="782"/>
        <end position="811"/>
    </location>
</feature>
<feature type="compositionally biased region" description="Basic and acidic residues" evidence="6">
    <location>
        <begin position="283"/>
        <end position="293"/>
    </location>
</feature>
<proteinExistence type="predicted"/>